<evidence type="ECO:0000256" key="4">
    <source>
        <dbReference type="ARBA" id="ARBA00023277"/>
    </source>
</evidence>
<dbReference type="Pfam" id="PF01263">
    <property type="entry name" value="Aldose_epim"/>
    <property type="match status" value="1"/>
</dbReference>
<gene>
    <name evidence="7" type="ORF">J7T32_002215</name>
</gene>
<evidence type="ECO:0000256" key="2">
    <source>
        <dbReference type="ARBA" id="ARBA00014165"/>
    </source>
</evidence>
<dbReference type="InterPro" id="IPR014718">
    <property type="entry name" value="GH-type_carb-bd"/>
</dbReference>
<evidence type="ECO:0000313" key="7">
    <source>
        <dbReference type="EMBL" id="MCM5671582.1"/>
    </source>
</evidence>
<dbReference type="GO" id="GO:0004034">
    <property type="term" value="F:aldose 1-epimerase activity"/>
    <property type="evidence" value="ECO:0007669"/>
    <property type="project" value="TreeGrafter"/>
</dbReference>
<sequence>MIVEVEKQNHGIDLIKIDNDDTYIVFTNYGARIVCWKYHDNNIVLGNKVEADEFYPENPYKFGATIGRYAGRIENASFNLNNKYYQLEENEMTNQLHGGSNGLDRRLFDYEIQNNITNIKVIFKLQIQSKEDGYPGDMMIKVIHTYDVEHRWTIEYEATSNEDTLFNPTNHVYFNLNRDNNVIDNHSIISEQLKMYPIDQNHLISSQQPIDLLERFNHRPIQFQDIFNSEDKQIKEQIYFNKGLDHPFDIGHHRLIVENNEFALDVETTMTNIVIFTFNDTSEWKSDFNIYKPHSGVALETQYLPNDINNEGNKAKSILKANVPFYAKTIYHISEK</sequence>
<organism evidence="7 8">
    <name type="scientific">Staphylococcus hominis</name>
    <dbReference type="NCBI Taxonomy" id="1290"/>
    <lineage>
        <taxon>Bacteria</taxon>
        <taxon>Bacillati</taxon>
        <taxon>Bacillota</taxon>
        <taxon>Bacilli</taxon>
        <taxon>Bacillales</taxon>
        <taxon>Staphylococcaceae</taxon>
        <taxon>Staphylococcus</taxon>
    </lineage>
</organism>
<keyword evidence="3" id="KW-0413">Isomerase</keyword>
<protein>
    <recommendedName>
        <fullName evidence="2">Aldose 1-epimerase</fullName>
    </recommendedName>
    <alternativeName>
        <fullName evidence="6">Galactose mutarotase</fullName>
    </alternativeName>
    <alternativeName>
        <fullName evidence="5">Type-1 mutarotase</fullName>
    </alternativeName>
</protein>
<evidence type="ECO:0000256" key="6">
    <source>
        <dbReference type="ARBA" id="ARBA00033373"/>
    </source>
</evidence>
<dbReference type="InterPro" id="IPR018052">
    <property type="entry name" value="Ald1_epimerase_CS"/>
</dbReference>
<evidence type="ECO:0000256" key="3">
    <source>
        <dbReference type="ARBA" id="ARBA00023235"/>
    </source>
</evidence>
<keyword evidence="4" id="KW-0119">Carbohydrate metabolism</keyword>
<dbReference type="PROSITE" id="PS00545">
    <property type="entry name" value="ALDOSE_1_EPIMERASE"/>
    <property type="match status" value="1"/>
</dbReference>
<comment type="caution">
    <text evidence="7">The sequence shown here is derived from an EMBL/GenBank/DDBJ whole genome shotgun (WGS) entry which is preliminary data.</text>
</comment>
<dbReference type="GO" id="GO:0006006">
    <property type="term" value="P:glucose metabolic process"/>
    <property type="evidence" value="ECO:0007669"/>
    <property type="project" value="TreeGrafter"/>
</dbReference>
<dbReference type="AlphaFoldDB" id="A0A4Q9WSX8"/>
<dbReference type="GO" id="GO:0030246">
    <property type="term" value="F:carbohydrate binding"/>
    <property type="evidence" value="ECO:0007669"/>
    <property type="project" value="InterPro"/>
</dbReference>
<dbReference type="Gene3D" id="2.70.98.10">
    <property type="match status" value="1"/>
</dbReference>
<keyword evidence="8" id="KW-1185">Reference proteome</keyword>
<proteinExistence type="inferred from homology"/>
<evidence type="ECO:0000313" key="8">
    <source>
        <dbReference type="Proteomes" id="UP000665944"/>
    </source>
</evidence>
<reference evidence="7 8" key="1">
    <citation type="submission" date="2022-06" db="EMBL/GenBank/DDBJ databases">
        <title>Staphylococcus hominis ShoR14 genome sequence.</title>
        <authorList>
            <person name="Yeo C.C."/>
            <person name="Chew C.H."/>
            <person name="Che Hamzah A.M."/>
            <person name="Al-Trad E.I."/>
        </authorList>
    </citation>
    <scope>NUCLEOTIDE SEQUENCE [LARGE SCALE GENOMIC DNA]</scope>
    <source>
        <strain evidence="7 8">ShoR14</strain>
    </source>
</reference>
<dbReference type="InterPro" id="IPR047215">
    <property type="entry name" value="Galactose_mutarotase-like"/>
</dbReference>
<dbReference type="RefSeq" id="WP_017174911.1">
    <property type="nucleotide sequence ID" value="NZ_CAXOJL010000023.1"/>
</dbReference>
<dbReference type="GO" id="GO:0005737">
    <property type="term" value="C:cytoplasm"/>
    <property type="evidence" value="ECO:0007669"/>
    <property type="project" value="TreeGrafter"/>
</dbReference>
<dbReference type="GO" id="GO:0033499">
    <property type="term" value="P:galactose catabolic process via UDP-galactose, Leloir pathway"/>
    <property type="evidence" value="ECO:0007669"/>
    <property type="project" value="TreeGrafter"/>
</dbReference>
<dbReference type="PANTHER" id="PTHR10091:SF0">
    <property type="entry name" value="GALACTOSE MUTAROTASE"/>
    <property type="match status" value="1"/>
</dbReference>
<name>A0A4Q9WSX8_STAHO</name>
<dbReference type="InterPro" id="IPR011013">
    <property type="entry name" value="Gal_mutarotase_sf_dom"/>
</dbReference>
<dbReference type="EMBL" id="JAGHKT020000002">
    <property type="protein sequence ID" value="MCM5671582.1"/>
    <property type="molecule type" value="Genomic_DNA"/>
</dbReference>
<evidence type="ECO:0000256" key="1">
    <source>
        <dbReference type="ARBA" id="ARBA00006206"/>
    </source>
</evidence>
<dbReference type="CDD" id="cd09019">
    <property type="entry name" value="galactose_mutarotase_like"/>
    <property type="match status" value="1"/>
</dbReference>
<comment type="similarity">
    <text evidence="1">Belongs to the aldose epimerase family.</text>
</comment>
<dbReference type="InterPro" id="IPR008183">
    <property type="entry name" value="Aldose_1/G6P_1-epimerase"/>
</dbReference>
<dbReference type="SUPFAM" id="SSF74650">
    <property type="entry name" value="Galactose mutarotase-like"/>
    <property type="match status" value="1"/>
</dbReference>
<dbReference type="Proteomes" id="UP000665944">
    <property type="component" value="Unassembled WGS sequence"/>
</dbReference>
<evidence type="ECO:0000256" key="5">
    <source>
        <dbReference type="ARBA" id="ARBA00032300"/>
    </source>
</evidence>
<accession>A0A4Q9WSX8</accession>
<dbReference type="PANTHER" id="PTHR10091">
    <property type="entry name" value="ALDOSE-1-EPIMERASE"/>
    <property type="match status" value="1"/>
</dbReference>